<dbReference type="FunFam" id="2.60.40.420:FF:000022">
    <property type="entry name" value="FET5p Multicopper oxidase"/>
    <property type="match status" value="1"/>
</dbReference>
<evidence type="ECO:0000313" key="21">
    <source>
        <dbReference type="EMBL" id="KKK13149.1"/>
    </source>
</evidence>
<gene>
    <name evidence="21" type="ORF">AOCH_004510</name>
</gene>
<evidence type="ECO:0000256" key="13">
    <source>
        <dbReference type="ARBA" id="ARBA00023065"/>
    </source>
</evidence>
<dbReference type="PANTHER" id="PTHR11709:SF361">
    <property type="entry name" value="IRON TRANSPORT MULTICOPPER OXIDASE FET3"/>
    <property type="match status" value="1"/>
</dbReference>
<sequence length="622" mass="68200">MHPHSTWGLSCTMKNHQITLLLSVPYCLGSHVSSLSLLLSIMMSLLAQAAFLIHAATAYASTVTYDFNITWVTANPDGIKERPVIGINGQWPLPVINVTRGDRVVANVYNALGNETTSLHWHGMFQNGTTHMDGAPGVNQCGIAPGSSFVYNFTVDQAGIYWYHSHRRGQYPDGLRQALIVTDPENPYLGQYDEERVITLSDWYHDEMPGLLEEFISVTNPTGAEPVPKSALMNDTQNLTVSVEPGKTYLLRLVNVGAFASQYFWMEGHTMRIVEVDGVWTNASEANMIYVTAAERYSVLVTMKNESSQNYAMVGSMDTDLFDAVPQTLNYNVTGWLVYNNLAEKPAAAPIDTFNPFDDMELYPFDGLSLYDEANHTITMDLSMSNLGDGANYAFFNGITYVQPKVPTLYSVMSTGLAATEPVIYGPNTNAFILRKGDIVDVVLNNDDSGKHPFHLHGHNFQVISRSAADAGHFNTRDHPAYRSTPMRRDTVFVYGHGNFVIRFIADNPGVWLFHCHLEWHMASGLAATMIEAPLSLQKTLVIPESHYQVCNATGTFTAGNAAGNTKDLFDLTGANMSPAPLPAGFTARGIIALVFSCIAAVLGLISIVWYGLAPVPASPST</sequence>
<dbReference type="GO" id="GO:0004322">
    <property type="term" value="F:ferroxidase activity"/>
    <property type="evidence" value="ECO:0007669"/>
    <property type="project" value="TreeGrafter"/>
</dbReference>
<evidence type="ECO:0000256" key="17">
    <source>
        <dbReference type="SAM" id="Phobius"/>
    </source>
</evidence>
<dbReference type="InterPro" id="IPR002355">
    <property type="entry name" value="Cu_oxidase_Cu_BS"/>
</dbReference>
<dbReference type="InterPro" id="IPR008972">
    <property type="entry name" value="Cupredoxin"/>
</dbReference>
<dbReference type="GO" id="GO:0005507">
    <property type="term" value="F:copper ion binding"/>
    <property type="evidence" value="ECO:0007669"/>
    <property type="project" value="InterPro"/>
</dbReference>
<dbReference type="InterPro" id="IPR011706">
    <property type="entry name" value="Cu-oxidase_C"/>
</dbReference>
<keyword evidence="12" id="KW-0186">Copper</keyword>
<keyword evidence="10" id="KW-0560">Oxidoreductase</keyword>
<keyword evidence="8" id="KW-0677">Repeat</keyword>
<dbReference type="FunFam" id="2.60.40.420:FF:000025">
    <property type="entry name" value="FET5p Multicopper oxidase"/>
    <property type="match status" value="1"/>
</dbReference>
<feature type="transmembrane region" description="Helical" evidence="17">
    <location>
        <begin position="591"/>
        <end position="613"/>
    </location>
</feature>
<organism evidence="21 22">
    <name type="scientific">Aspergillus ochraceoroseus</name>
    <dbReference type="NCBI Taxonomy" id="138278"/>
    <lineage>
        <taxon>Eukaryota</taxon>
        <taxon>Fungi</taxon>
        <taxon>Dikarya</taxon>
        <taxon>Ascomycota</taxon>
        <taxon>Pezizomycotina</taxon>
        <taxon>Eurotiomycetes</taxon>
        <taxon>Eurotiomycetidae</taxon>
        <taxon>Eurotiales</taxon>
        <taxon>Aspergillaceae</taxon>
        <taxon>Aspergillus</taxon>
        <taxon>Aspergillus subgen. Nidulantes</taxon>
    </lineage>
</organism>
<dbReference type="CDD" id="cd13899">
    <property type="entry name" value="CuRO_3_Fet3p"/>
    <property type="match status" value="1"/>
</dbReference>
<evidence type="ECO:0000256" key="8">
    <source>
        <dbReference type="ARBA" id="ARBA00022737"/>
    </source>
</evidence>
<feature type="domain" description="Plastocyanin-like" evidence="20">
    <location>
        <begin position="69"/>
        <end position="185"/>
    </location>
</feature>
<dbReference type="Gene3D" id="2.60.40.420">
    <property type="entry name" value="Cupredoxins - blue copper proteins"/>
    <property type="match status" value="3"/>
</dbReference>
<evidence type="ECO:0000256" key="9">
    <source>
        <dbReference type="ARBA" id="ARBA00022989"/>
    </source>
</evidence>
<dbReference type="GO" id="GO:0033573">
    <property type="term" value="C:high-affinity iron permease complex"/>
    <property type="evidence" value="ECO:0007669"/>
    <property type="project" value="TreeGrafter"/>
</dbReference>
<keyword evidence="7" id="KW-0732">Signal</keyword>
<comment type="similarity">
    <text evidence="1">Belongs to the multicopper oxidase family.</text>
</comment>
<name>A0A0F8U088_9EURO</name>
<evidence type="ECO:0000256" key="2">
    <source>
        <dbReference type="ARBA" id="ARBA00022448"/>
    </source>
</evidence>
<evidence type="ECO:0000256" key="3">
    <source>
        <dbReference type="ARBA" id="ARBA00022475"/>
    </source>
</evidence>
<comment type="caution">
    <text evidence="21">The sequence shown here is derived from an EMBL/GenBank/DDBJ whole genome shotgun (WGS) entry which is preliminary data.</text>
</comment>
<feature type="domain" description="Plastocyanin-like" evidence="19">
    <location>
        <begin position="401"/>
        <end position="534"/>
    </location>
</feature>
<evidence type="ECO:0000256" key="14">
    <source>
        <dbReference type="ARBA" id="ARBA00023136"/>
    </source>
</evidence>
<keyword evidence="2" id="KW-0813">Transport</keyword>
<protein>
    <submittedName>
        <fullName evidence="21">Ferrooxidoreductase Fet3</fullName>
    </submittedName>
</protein>
<keyword evidence="11" id="KW-0408">Iron</keyword>
<dbReference type="EMBL" id="JYKN01003291">
    <property type="protein sequence ID" value="KKK13149.1"/>
    <property type="molecule type" value="Genomic_DNA"/>
</dbReference>
<keyword evidence="22" id="KW-1185">Reference proteome</keyword>
<dbReference type="PROSITE" id="PS00080">
    <property type="entry name" value="MULTICOPPER_OXIDASE2"/>
    <property type="match status" value="1"/>
</dbReference>
<evidence type="ECO:0000256" key="10">
    <source>
        <dbReference type="ARBA" id="ARBA00023002"/>
    </source>
</evidence>
<evidence type="ECO:0000256" key="11">
    <source>
        <dbReference type="ARBA" id="ARBA00023004"/>
    </source>
</evidence>
<evidence type="ECO:0000259" key="20">
    <source>
        <dbReference type="Pfam" id="PF07732"/>
    </source>
</evidence>
<dbReference type="SUPFAM" id="SSF49503">
    <property type="entry name" value="Cupredoxins"/>
    <property type="match status" value="3"/>
</dbReference>
<evidence type="ECO:0000256" key="6">
    <source>
        <dbReference type="ARBA" id="ARBA00022723"/>
    </source>
</evidence>
<keyword evidence="3" id="KW-1003">Cell membrane</keyword>
<evidence type="ECO:0000256" key="5">
    <source>
        <dbReference type="ARBA" id="ARBA00022692"/>
    </source>
</evidence>
<dbReference type="Pfam" id="PF07731">
    <property type="entry name" value="Cu-oxidase_2"/>
    <property type="match status" value="1"/>
</dbReference>
<dbReference type="InterPro" id="IPR045087">
    <property type="entry name" value="Cu-oxidase_fam"/>
</dbReference>
<dbReference type="Proteomes" id="UP000034947">
    <property type="component" value="Unassembled WGS sequence"/>
</dbReference>
<dbReference type="OrthoDB" id="2121828at2759"/>
<dbReference type="GO" id="GO:0033215">
    <property type="term" value="P:reductive iron assimilation"/>
    <property type="evidence" value="ECO:0007669"/>
    <property type="project" value="TreeGrafter"/>
</dbReference>
<dbReference type="CDD" id="cd13851">
    <property type="entry name" value="CuRO_1_Fet3p"/>
    <property type="match status" value="1"/>
</dbReference>
<dbReference type="InterPro" id="IPR011707">
    <property type="entry name" value="Cu-oxidase-like_N"/>
</dbReference>
<accession>A0A0F8U088</accession>
<keyword evidence="9 17" id="KW-1133">Transmembrane helix</keyword>
<dbReference type="InterPro" id="IPR001117">
    <property type="entry name" value="Cu-oxidase_2nd"/>
</dbReference>
<evidence type="ECO:0000259" key="18">
    <source>
        <dbReference type="Pfam" id="PF00394"/>
    </source>
</evidence>
<proteinExistence type="inferred from homology"/>
<keyword evidence="6" id="KW-0479">Metal-binding</keyword>
<feature type="domain" description="Plastocyanin-like" evidence="18">
    <location>
        <begin position="194"/>
        <end position="341"/>
    </location>
</feature>
<keyword evidence="13" id="KW-0406">Ion transport</keyword>
<dbReference type="PANTHER" id="PTHR11709">
    <property type="entry name" value="MULTI-COPPER OXIDASE"/>
    <property type="match status" value="1"/>
</dbReference>
<evidence type="ECO:0000256" key="1">
    <source>
        <dbReference type="ARBA" id="ARBA00010609"/>
    </source>
</evidence>
<keyword evidence="15" id="KW-0325">Glycoprotein</keyword>
<dbReference type="VEuPathDB" id="FungiDB:P175DRAFT_0532387"/>
<dbReference type="InterPro" id="IPR044130">
    <property type="entry name" value="CuRO_2_Fet3-like"/>
</dbReference>
<dbReference type="GO" id="GO:0010106">
    <property type="term" value="P:cellular response to iron ion starvation"/>
    <property type="evidence" value="ECO:0007669"/>
    <property type="project" value="TreeGrafter"/>
</dbReference>
<keyword evidence="14 17" id="KW-0472">Membrane</keyword>
<dbReference type="FunFam" id="2.60.40.420:FF:000024">
    <property type="entry name" value="FET5p Multicopper oxidase"/>
    <property type="match status" value="1"/>
</dbReference>
<dbReference type="PROSITE" id="PS00079">
    <property type="entry name" value="MULTICOPPER_OXIDASE1"/>
    <property type="match status" value="1"/>
</dbReference>
<evidence type="ECO:0000256" key="16">
    <source>
        <dbReference type="ARBA" id="ARBA00037814"/>
    </source>
</evidence>
<evidence type="ECO:0000256" key="4">
    <source>
        <dbReference type="ARBA" id="ARBA00022496"/>
    </source>
</evidence>
<reference evidence="21 22" key="1">
    <citation type="submission" date="2015-02" db="EMBL/GenBank/DDBJ databases">
        <title>Draft Genome Sequences of Two Closely-Related Aflatoxigenic Aspergillus Species Obtained from the Cote d'Ivoire.</title>
        <authorList>
            <person name="Moore G.G."/>
            <person name="Beltz S.B."/>
            <person name="Mack B.M."/>
        </authorList>
    </citation>
    <scope>NUCLEOTIDE SEQUENCE [LARGE SCALE GENOMIC DNA]</scope>
    <source>
        <strain evidence="21 22">SRRC1432</strain>
    </source>
</reference>
<dbReference type="InterPro" id="IPR033138">
    <property type="entry name" value="Cu_oxidase_CS"/>
</dbReference>
<comment type="subcellular location">
    <subcellularLocation>
        <location evidence="16">Cell membrane</location>
        <topology evidence="16">Single-pass type I membrane protein</topology>
        <orientation evidence="16">Extracellular side</orientation>
    </subcellularLocation>
</comment>
<dbReference type="Pfam" id="PF07732">
    <property type="entry name" value="Cu-oxidase_3"/>
    <property type="match status" value="1"/>
</dbReference>
<keyword evidence="4" id="KW-0410">Iron transport</keyword>
<dbReference type="AlphaFoldDB" id="A0A0F8U088"/>
<evidence type="ECO:0000256" key="15">
    <source>
        <dbReference type="ARBA" id="ARBA00023180"/>
    </source>
</evidence>
<evidence type="ECO:0000256" key="12">
    <source>
        <dbReference type="ARBA" id="ARBA00023008"/>
    </source>
</evidence>
<evidence type="ECO:0000259" key="19">
    <source>
        <dbReference type="Pfam" id="PF07731"/>
    </source>
</evidence>
<evidence type="ECO:0000256" key="7">
    <source>
        <dbReference type="ARBA" id="ARBA00022729"/>
    </source>
</evidence>
<evidence type="ECO:0000313" key="22">
    <source>
        <dbReference type="Proteomes" id="UP000034947"/>
    </source>
</evidence>
<keyword evidence="5 17" id="KW-0812">Transmembrane</keyword>
<dbReference type="Pfam" id="PF00394">
    <property type="entry name" value="Cu-oxidase"/>
    <property type="match status" value="1"/>
</dbReference>
<dbReference type="CDD" id="cd13877">
    <property type="entry name" value="CuRO_2_Fet3p_like"/>
    <property type="match status" value="1"/>
</dbReference>